<evidence type="ECO:0000313" key="2">
    <source>
        <dbReference type="EMBL" id="MBU5592034.1"/>
    </source>
</evidence>
<protein>
    <submittedName>
        <fullName evidence="2">Uncharacterized protein</fullName>
    </submittedName>
</protein>
<dbReference type="Proteomes" id="UP000736583">
    <property type="component" value="Unassembled WGS sequence"/>
</dbReference>
<proteinExistence type="predicted"/>
<evidence type="ECO:0000313" key="3">
    <source>
        <dbReference type="Proteomes" id="UP000736583"/>
    </source>
</evidence>
<reference evidence="2 3" key="1">
    <citation type="submission" date="2021-06" db="EMBL/GenBank/DDBJ databases">
        <authorList>
            <person name="Sun Q."/>
            <person name="Li D."/>
        </authorList>
    </citation>
    <scope>NUCLEOTIDE SEQUENCE [LARGE SCALE GENOMIC DNA]</scope>
    <source>
        <strain evidence="2 3">MSJ-4</strain>
    </source>
</reference>
<dbReference type="EMBL" id="JAHLQL010000002">
    <property type="protein sequence ID" value="MBU5592034.1"/>
    <property type="molecule type" value="Genomic_DNA"/>
</dbReference>
<evidence type="ECO:0000256" key="1">
    <source>
        <dbReference type="SAM" id="MobiDB-lite"/>
    </source>
</evidence>
<keyword evidence="3" id="KW-1185">Reference proteome</keyword>
<name>A0ABS6F0L3_9CLOT</name>
<comment type="caution">
    <text evidence="2">The sequence shown here is derived from an EMBL/GenBank/DDBJ whole genome shotgun (WGS) entry which is preliminary data.</text>
</comment>
<gene>
    <name evidence="2" type="ORF">KQI89_09655</name>
</gene>
<accession>A0ABS6F0L3</accession>
<feature type="compositionally biased region" description="Basic and acidic residues" evidence="1">
    <location>
        <begin position="1"/>
        <end position="11"/>
    </location>
</feature>
<sequence>MGLRGDGRCDSEFTTEPDINVPESKDEDLSKDKAVNKALEILKQFIQ</sequence>
<organism evidence="2 3">
    <name type="scientific">Clostridium simiarum</name>
    <dbReference type="NCBI Taxonomy" id="2841506"/>
    <lineage>
        <taxon>Bacteria</taxon>
        <taxon>Bacillati</taxon>
        <taxon>Bacillota</taxon>
        <taxon>Clostridia</taxon>
        <taxon>Eubacteriales</taxon>
        <taxon>Clostridiaceae</taxon>
        <taxon>Clostridium</taxon>
    </lineage>
</organism>
<feature type="region of interest" description="Disordered" evidence="1">
    <location>
        <begin position="1"/>
        <end position="30"/>
    </location>
</feature>